<feature type="compositionally biased region" description="Low complexity" evidence="6">
    <location>
        <begin position="8"/>
        <end position="22"/>
    </location>
</feature>
<evidence type="ECO:0000256" key="5">
    <source>
        <dbReference type="ARBA" id="ARBA00023242"/>
    </source>
</evidence>
<protein>
    <submittedName>
        <fullName evidence="8">Centromere kinetochore component CENP-T-domain-containing protein</fullName>
    </submittedName>
</protein>
<keyword evidence="9" id="KW-1185">Reference proteome</keyword>
<dbReference type="Pfam" id="PF15511">
    <property type="entry name" value="CENP-T_C"/>
    <property type="match status" value="1"/>
</dbReference>
<comment type="caution">
    <text evidence="8">The sequence shown here is derived from an EMBL/GenBank/DDBJ whole genome shotgun (WGS) entry which is preliminary data.</text>
</comment>
<evidence type="ECO:0000313" key="8">
    <source>
        <dbReference type="EMBL" id="KAK7207603.1"/>
    </source>
</evidence>
<name>A0ABR1FF11_9ASCO</name>
<dbReference type="InterPro" id="IPR009072">
    <property type="entry name" value="Histone-fold"/>
</dbReference>
<dbReference type="RefSeq" id="XP_064770636.1">
    <property type="nucleotide sequence ID" value="XM_064910091.1"/>
</dbReference>
<dbReference type="GeneID" id="90035603"/>
<evidence type="ECO:0000256" key="1">
    <source>
        <dbReference type="ARBA" id="ARBA00004123"/>
    </source>
</evidence>
<evidence type="ECO:0000256" key="6">
    <source>
        <dbReference type="SAM" id="MobiDB-lite"/>
    </source>
</evidence>
<feature type="region of interest" description="Disordered" evidence="6">
    <location>
        <begin position="445"/>
        <end position="487"/>
    </location>
</feature>
<organism evidence="8 9">
    <name type="scientific">Myxozyma melibiosi</name>
    <dbReference type="NCBI Taxonomy" id="54550"/>
    <lineage>
        <taxon>Eukaryota</taxon>
        <taxon>Fungi</taxon>
        <taxon>Dikarya</taxon>
        <taxon>Ascomycota</taxon>
        <taxon>Saccharomycotina</taxon>
        <taxon>Lipomycetes</taxon>
        <taxon>Lipomycetales</taxon>
        <taxon>Lipomycetaceae</taxon>
        <taxon>Myxozyma</taxon>
    </lineage>
</organism>
<feature type="region of interest" description="Disordered" evidence="6">
    <location>
        <begin position="305"/>
        <end position="350"/>
    </location>
</feature>
<feature type="region of interest" description="Disordered" evidence="6">
    <location>
        <begin position="1"/>
        <end position="196"/>
    </location>
</feature>
<feature type="compositionally biased region" description="Polar residues" evidence="6">
    <location>
        <begin position="310"/>
        <end position="322"/>
    </location>
</feature>
<sequence>MDARSAATTTPLRSTPKTTSVATGGGGTSAYRAISAHRTPISRTPYSRTANRRYNVLTPGRDHRRRSGVGVGGVSTPGGGMAGRKRTPRADLRLLSRMLKRPSPVIQPGPVFGRGKAPRRSSSQTSVSSRSSLVGSSVKSTLKDEDDDDDALEAPRPARQRSSLLSTRDDDIEDEQMIRNPPRLSTSGVDGGDEDEAMDVTSMSIEYPRRLTMDARLSMDQSRLSFSAEDDEVVETVGRRREESTTFVIQPFEDAPLDMSSMIEDDLDLQHDNGNAWQYDESEKTEDVTEELRRAHLQTEFEQKARFKSMSGSFQPQDSFTEQESRPKAGIARKPKATSGPGSKSSEMLPRRLVKDLAKSLSSLPTSVDGMNAIMAASEVYFKQVSEDLTAYAQHASRKTIDEADVVLLLKRQRLLNSKATVYGLAHKYLPNELVSEIRIPGPYSQKASKEREKAQKAQQRKDERKQKIKLDKSGKLVRANDDSDNE</sequence>
<evidence type="ECO:0000256" key="3">
    <source>
        <dbReference type="ARBA" id="ARBA00010137"/>
    </source>
</evidence>
<dbReference type="CDD" id="cd22920">
    <property type="entry name" value="HFD_CENP-T"/>
    <property type="match status" value="1"/>
</dbReference>
<dbReference type="EMBL" id="JBBJBU010000001">
    <property type="protein sequence ID" value="KAK7207603.1"/>
    <property type="molecule type" value="Genomic_DNA"/>
</dbReference>
<keyword evidence="5" id="KW-0539">Nucleus</keyword>
<dbReference type="InterPro" id="IPR028255">
    <property type="entry name" value="CENP-T"/>
</dbReference>
<dbReference type="SUPFAM" id="SSF47113">
    <property type="entry name" value="Histone-fold"/>
    <property type="match status" value="1"/>
</dbReference>
<comment type="similarity">
    <text evidence="3">Belongs to the CENP-T/CNN1 family.</text>
</comment>
<feature type="compositionally biased region" description="Gly residues" evidence="6">
    <location>
        <begin position="69"/>
        <end position="82"/>
    </location>
</feature>
<proteinExistence type="inferred from homology"/>
<reference evidence="8 9" key="1">
    <citation type="submission" date="2024-03" db="EMBL/GenBank/DDBJ databases">
        <title>Genome-scale model development and genomic sequencing of the oleaginous clade Lipomyces.</title>
        <authorList>
            <consortium name="Lawrence Berkeley National Laboratory"/>
            <person name="Czajka J.J."/>
            <person name="Han Y."/>
            <person name="Kim J."/>
            <person name="Mondo S.J."/>
            <person name="Hofstad B.A."/>
            <person name="Robles A."/>
            <person name="Haridas S."/>
            <person name="Riley R."/>
            <person name="LaButti K."/>
            <person name="Pangilinan J."/>
            <person name="Andreopoulos W."/>
            <person name="Lipzen A."/>
            <person name="Yan J."/>
            <person name="Wang M."/>
            <person name="Ng V."/>
            <person name="Grigoriev I.V."/>
            <person name="Spatafora J.W."/>
            <person name="Magnuson J.K."/>
            <person name="Baker S.E."/>
            <person name="Pomraning K.R."/>
        </authorList>
    </citation>
    <scope>NUCLEOTIDE SEQUENCE [LARGE SCALE GENOMIC DNA]</scope>
    <source>
        <strain evidence="8 9">Phaff 52-87</strain>
    </source>
</reference>
<feature type="domain" description="CENP-T/Histone H4 histone fold" evidence="7">
    <location>
        <begin position="347"/>
        <end position="440"/>
    </location>
</feature>
<dbReference type="InterPro" id="IPR035425">
    <property type="entry name" value="CENP-T/H4_C"/>
</dbReference>
<dbReference type="Proteomes" id="UP001498771">
    <property type="component" value="Unassembled WGS sequence"/>
</dbReference>
<keyword evidence="4" id="KW-0158">Chromosome</keyword>
<dbReference type="Gene3D" id="1.10.20.10">
    <property type="entry name" value="Histone, subunit A"/>
    <property type="match status" value="1"/>
</dbReference>
<accession>A0ABR1FF11</accession>
<evidence type="ECO:0000259" key="7">
    <source>
        <dbReference type="Pfam" id="PF15511"/>
    </source>
</evidence>
<evidence type="ECO:0000313" key="9">
    <source>
        <dbReference type="Proteomes" id="UP001498771"/>
    </source>
</evidence>
<dbReference type="PANTHER" id="PTHR46904">
    <property type="entry name" value="CENTROMERE PROTEIN T"/>
    <property type="match status" value="1"/>
</dbReference>
<gene>
    <name evidence="8" type="ORF">BZA70DRAFT_19759</name>
</gene>
<comment type="subcellular location">
    <subcellularLocation>
        <location evidence="2">Chromosome</location>
    </subcellularLocation>
    <subcellularLocation>
        <location evidence="1">Nucleus</location>
    </subcellularLocation>
</comment>
<feature type="compositionally biased region" description="Low complexity" evidence="6">
    <location>
        <begin position="120"/>
        <end position="140"/>
    </location>
</feature>
<feature type="compositionally biased region" description="Basic and acidic residues" evidence="6">
    <location>
        <begin position="448"/>
        <end position="487"/>
    </location>
</feature>
<dbReference type="PANTHER" id="PTHR46904:SF1">
    <property type="entry name" value="CENTROMERE PROTEIN T"/>
    <property type="match status" value="1"/>
</dbReference>
<evidence type="ECO:0000256" key="2">
    <source>
        <dbReference type="ARBA" id="ARBA00004286"/>
    </source>
</evidence>
<evidence type="ECO:0000256" key="4">
    <source>
        <dbReference type="ARBA" id="ARBA00022454"/>
    </source>
</evidence>